<accession>A0ACB9R0M9</accession>
<organism evidence="1 2">
    <name type="scientific">Melastoma candidum</name>
    <dbReference type="NCBI Taxonomy" id="119954"/>
    <lineage>
        <taxon>Eukaryota</taxon>
        <taxon>Viridiplantae</taxon>
        <taxon>Streptophyta</taxon>
        <taxon>Embryophyta</taxon>
        <taxon>Tracheophyta</taxon>
        <taxon>Spermatophyta</taxon>
        <taxon>Magnoliopsida</taxon>
        <taxon>eudicotyledons</taxon>
        <taxon>Gunneridae</taxon>
        <taxon>Pentapetalae</taxon>
        <taxon>rosids</taxon>
        <taxon>malvids</taxon>
        <taxon>Myrtales</taxon>
        <taxon>Melastomataceae</taxon>
        <taxon>Melastomatoideae</taxon>
        <taxon>Melastomateae</taxon>
        <taxon>Melastoma</taxon>
    </lineage>
</organism>
<name>A0ACB9R0M9_9MYRT</name>
<evidence type="ECO:0000313" key="2">
    <source>
        <dbReference type="Proteomes" id="UP001057402"/>
    </source>
</evidence>
<reference evidence="2" key="1">
    <citation type="journal article" date="2023" name="Front. Plant Sci.">
        <title>Chromosomal-level genome assembly of Melastoma candidum provides insights into trichome evolution.</title>
        <authorList>
            <person name="Zhong Y."/>
            <person name="Wu W."/>
            <person name="Sun C."/>
            <person name="Zou P."/>
            <person name="Liu Y."/>
            <person name="Dai S."/>
            <person name="Zhou R."/>
        </authorList>
    </citation>
    <scope>NUCLEOTIDE SEQUENCE [LARGE SCALE GENOMIC DNA]</scope>
</reference>
<dbReference type="EMBL" id="CM042883">
    <property type="protein sequence ID" value="KAI4372002.1"/>
    <property type="molecule type" value="Genomic_DNA"/>
</dbReference>
<comment type="caution">
    <text evidence="1">The sequence shown here is derived from an EMBL/GenBank/DDBJ whole genome shotgun (WGS) entry which is preliminary data.</text>
</comment>
<dbReference type="Proteomes" id="UP001057402">
    <property type="component" value="Chromosome 4"/>
</dbReference>
<keyword evidence="2" id="KW-1185">Reference proteome</keyword>
<protein>
    <submittedName>
        <fullName evidence="1">Uncharacterized protein</fullName>
    </submittedName>
</protein>
<evidence type="ECO:0000313" key="1">
    <source>
        <dbReference type="EMBL" id="KAI4372002.1"/>
    </source>
</evidence>
<proteinExistence type="predicted"/>
<sequence length="96" mass="11187">MHRGKAEHTFEIMINKAEDMRTRSPAMLEKRRMRKLEGVKSEELMLWATINEIDHHRPVPPSGNTNFKGSHGITKTRRSPAAYENVLHEIIIENRL</sequence>
<gene>
    <name evidence="1" type="ORF">MLD38_010290</name>
</gene>